<sequence length="614" mass="67003">MLDADVKVNEKTALPRVVPVRPPLARAQVSRGRVRAFVSAICIAFFVVLSRRSGKVGDDASSYTLCTEGGARIYTVDASKPLVECIVVDGKEIVDTGGFAEVTKRNRGRQSASDSGRLLDALKPKFPLRYVPSGAIVVPGLSDAHAHILQYGQSRQLDVRDAKSPEDVVTLVREYILARPDVLKDTSQWVVGMGFDHTTWPGGRWPTASVFEQDDIVKGRPIVIHSKDAHAVWVSQTILDTFCPCDDVSGGMVTRDPDGKANGVFVDDAQVLIPEPSPTHKQREQWFNTTMSDAVAHGLTAIHDAGLEPSAVIFFKRMADQGKLPIRIYAMRWYEVNGTYWGDKEEILVGHADNRLSVRSVKIFTDGALRSGGAALYEPYTDNPSTRGVLRISQEEMETVIPKFLKDGWQVNTHCIGDRANGIFLDVIGGVPPEDVRALRPRVEHAQIVALPDLKRFGELGVIASVQPTHATDDMWYAEDRLGPERIRGTYAWRSLLDGGASLALGSDMPVEGVSPFAGFYAAITRLTPEGESPHGPGGWFPQECITRAEALKGMTLDAAYASFTENVTGSLEPGKRADFVILDTDIMTVPVTEILKVKVVTTAVDGKAVFGRI</sequence>
<reference evidence="2 3" key="1">
    <citation type="journal article" date="2016" name="Mol. Biol. Evol.">
        <title>Comparative Genomics of Early-Diverging Mushroom-Forming Fungi Provides Insights into the Origins of Lignocellulose Decay Capabilities.</title>
        <authorList>
            <person name="Nagy L.G."/>
            <person name="Riley R."/>
            <person name="Tritt A."/>
            <person name="Adam C."/>
            <person name="Daum C."/>
            <person name="Floudas D."/>
            <person name="Sun H."/>
            <person name="Yadav J.S."/>
            <person name="Pangilinan J."/>
            <person name="Larsson K.H."/>
            <person name="Matsuura K."/>
            <person name="Barry K."/>
            <person name="Labutti K."/>
            <person name="Kuo R."/>
            <person name="Ohm R.A."/>
            <person name="Bhattacharya S.S."/>
            <person name="Shirouzu T."/>
            <person name="Yoshinaga Y."/>
            <person name="Martin F.M."/>
            <person name="Grigoriev I.V."/>
            <person name="Hibbett D.S."/>
        </authorList>
    </citation>
    <scope>NUCLEOTIDE SEQUENCE [LARGE SCALE GENOMIC DNA]</scope>
    <source>
        <strain evidence="2 3">HHB12029</strain>
    </source>
</reference>
<dbReference type="PANTHER" id="PTHR22642:SF2">
    <property type="entry name" value="PROTEIN LONG AFTER FAR-RED 3"/>
    <property type="match status" value="1"/>
</dbReference>
<dbReference type="InterPro" id="IPR032466">
    <property type="entry name" value="Metal_Hydrolase"/>
</dbReference>
<accession>A0A165BF76</accession>
<protein>
    <recommendedName>
        <fullName evidence="1">Amidohydrolase 3 domain-containing protein</fullName>
    </recommendedName>
</protein>
<feature type="domain" description="Amidohydrolase 3" evidence="1">
    <location>
        <begin position="134"/>
        <end position="611"/>
    </location>
</feature>
<dbReference type="Gene3D" id="3.20.20.140">
    <property type="entry name" value="Metal-dependent hydrolases"/>
    <property type="match status" value="1"/>
</dbReference>
<keyword evidence="3" id="KW-1185">Reference proteome</keyword>
<dbReference type="PANTHER" id="PTHR22642">
    <property type="entry name" value="IMIDAZOLONEPROPIONASE"/>
    <property type="match status" value="1"/>
</dbReference>
<name>A0A165BF76_EXIGL</name>
<evidence type="ECO:0000313" key="3">
    <source>
        <dbReference type="Proteomes" id="UP000077266"/>
    </source>
</evidence>
<dbReference type="AlphaFoldDB" id="A0A165BF76"/>
<dbReference type="Gene3D" id="2.30.40.10">
    <property type="entry name" value="Urease, subunit C, domain 1"/>
    <property type="match status" value="1"/>
</dbReference>
<dbReference type="Proteomes" id="UP000077266">
    <property type="component" value="Unassembled WGS sequence"/>
</dbReference>
<dbReference type="SUPFAM" id="SSF51556">
    <property type="entry name" value="Metallo-dependent hydrolases"/>
    <property type="match status" value="1"/>
</dbReference>
<dbReference type="InParanoid" id="A0A165BF76"/>
<dbReference type="CDD" id="cd01300">
    <property type="entry name" value="YtcJ_like"/>
    <property type="match status" value="1"/>
</dbReference>
<evidence type="ECO:0000259" key="1">
    <source>
        <dbReference type="Pfam" id="PF07969"/>
    </source>
</evidence>
<evidence type="ECO:0000313" key="2">
    <source>
        <dbReference type="EMBL" id="KZV80512.1"/>
    </source>
</evidence>
<dbReference type="InterPro" id="IPR011059">
    <property type="entry name" value="Metal-dep_hydrolase_composite"/>
</dbReference>
<dbReference type="Gene3D" id="3.10.310.70">
    <property type="match status" value="1"/>
</dbReference>
<organism evidence="2 3">
    <name type="scientific">Exidia glandulosa HHB12029</name>
    <dbReference type="NCBI Taxonomy" id="1314781"/>
    <lineage>
        <taxon>Eukaryota</taxon>
        <taxon>Fungi</taxon>
        <taxon>Dikarya</taxon>
        <taxon>Basidiomycota</taxon>
        <taxon>Agaricomycotina</taxon>
        <taxon>Agaricomycetes</taxon>
        <taxon>Auriculariales</taxon>
        <taxon>Exidiaceae</taxon>
        <taxon>Exidia</taxon>
    </lineage>
</organism>
<dbReference type="SUPFAM" id="SSF51338">
    <property type="entry name" value="Composite domain of metallo-dependent hydrolases"/>
    <property type="match status" value="1"/>
</dbReference>
<dbReference type="InterPro" id="IPR033932">
    <property type="entry name" value="YtcJ-like"/>
</dbReference>
<dbReference type="InterPro" id="IPR013108">
    <property type="entry name" value="Amidohydro_3"/>
</dbReference>
<dbReference type="STRING" id="1314781.A0A165BF76"/>
<proteinExistence type="predicted"/>
<dbReference type="Pfam" id="PF07969">
    <property type="entry name" value="Amidohydro_3"/>
    <property type="match status" value="1"/>
</dbReference>
<dbReference type="EMBL" id="KV426475">
    <property type="protein sequence ID" value="KZV80512.1"/>
    <property type="molecule type" value="Genomic_DNA"/>
</dbReference>
<dbReference type="GO" id="GO:0016810">
    <property type="term" value="F:hydrolase activity, acting on carbon-nitrogen (but not peptide) bonds"/>
    <property type="evidence" value="ECO:0007669"/>
    <property type="project" value="InterPro"/>
</dbReference>
<dbReference type="OrthoDB" id="3501663at2759"/>
<gene>
    <name evidence="2" type="ORF">EXIGLDRAFT_732736</name>
</gene>